<comment type="caution">
    <text evidence="5">The sequence shown here is derived from an EMBL/GenBank/DDBJ whole genome shotgun (WGS) entry which is preliminary data.</text>
</comment>
<feature type="domain" description="HTH araC/xylS-type" evidence="4">
    <location>
        <begin position="212"/>
        <end position="313"/>
    </location>
</feature>
<keyword evidence="2" id="KW-0238">DNA-binding</keyword>
<dbReference type="Gene3D" id="1.10.10.60">
    <property type="entry name" value="Homeodomain-like"/>
    <property type="match status" value="1"/>
</dbReference>
<dbReference type="SUPFAM" id="SSF46689">
    <property type="entry name" value="Homeodomain-like"/>
    <property type="match status" value="1"/>
</dbReference>
<evidence type="ECO:0000256" key="1">
    <source>
        <dbReference type="ARBA" id="ARBA00023015"/>
    </source>
</evidence>
<keyword evidence="1" id="KW-0805">Transcription regulation</keyword>
<protein>
    <submittedName>
        <fullName evidence="5">Helix-turn-helix domain-containing protein</fullName>
    </submittedName>
</protein>
<organism evidence="5 6">
    <name type="scientific">Saccharopolyspora halophila</name>
    <dbReference type="NCBI Taxonomy" id="405551"/>
    <lineage>
        <taxon>Bacteria</taxon>
        <taxon>Bacillati</taxon>
        <taxon>Actinomycetota</taxon>
        <taxon>Actinomycetes</taxon>
        <taxon>Pseudonocardiales</taxon>
        <taxon>Pseudonocardiaceae</taxon>
        <taxon>Saccharopolyspora</taxon>
    </lineage>
</organism>
<dbReference type="Proteomes" id="UP001501218">
    <property type="component" value="Unassembled WGS sequence"/>
</dbReference>
<dbReference type="EMBL" id="BAAARA010000010">
    <property type="protein sequence ID" value="GAA2354101.1"/>
    <property type="molecule type" value="Genomic_DNA"/>
</dbReference>
<sequence>MTRATATGPVRPVRFSTTGLPAADRMALWERHNARALIALSCKTIDDEPLAATELNLEFPDLHFAHVSGGPHLIERGAGEIGDHPTGSAVLYIAVAGEAFFYSTRATRVLRPGEAVLCDADHPFARGFSQGLREFVLKIPHDVLEEATGTGTPGDAELFDLSEGPSGDALRALTRLMRTSFDEPADPNRTRRRALNLLSALRNGETGDDHLELAKAIVESHLRDPNLCARLIAQRIGISERQLCRVFNRAGMGVASYILDRRLELAHQLLTSPNAGGSTIAEIAGDCGFRSPSHFTRTYKRHYGTTPAQARVR</sequence>
<gene>
    <name evidence="5" type="ORF">GCM10009854_35160</name>
</gene>
<reference evidence="5 6" key="1">
    <citation type="journal article" date="2019" name="Int. J. Syst. Evol. Microbiol.">
        <title>The Global Catalogue of Microorganisms (GCM) 10K type strain sequencing project: providing services to taxonomists for standard genome sequencing and annotation.</title>
        <authorList>
            <consortium name="The Broad Institute Genomics Platform"/>
            <consortium name="The Broad Institute Genome Sequencing Center for Infectious Disease"/>
            <person name="Wu L."/>
            <person name="Ma J."/>
        </authorList>
    </citation>
    <scope>NUCLEOTIDE SEQUENCE [LARGE SCALE GENOMIC DNA]</scope>
    <source>
        <strain evidence="5 6">JCM 16221</strain>
    </source>
</reference>
<keyword evidence="6" id="KW-1185">Reference proteome</keyword>
<name>A0ABN3GKP0_9PSEU</name>
<evidence type="ECO:0000256" key="3">
    <source>
        <dbReference type="ARBA" id="ARBA00023163"/>
    </source>
</evidence>
<dbReference type="Pfam" id="PF12833">
    <property type="entry name" value="HTH_18"/>
    <property type="match status" value="1"/>
</dbReference>
<dbReference type="PANTHER" id="PTHR46796">
    <property type="entry name" value="HTH-TYPE TRANSCRIPTIONAL ACTIVATOR RHAS-RELATED"/>
    <property type="match status" value="1"/>
</dbReference>
<accession>A0ABN3GKP0</accession>
<dbReference type="PANTHER" id="PTHR46796:SF6">
    <property type="entry name" value="ARAC SUBFAMILY"/>
    <property type="match status" value="1"/>
</dbReference>
<dbReference type="PROSITE" id="PS01124">
    <property type="entry name" value="HTH_ARAC_FAMILY_2"/>
    <property type="match status" value="1"/>
</dbReference>
<dbReference type="InterPro" id="IPR050204">
    <property type="entry name" value="AraC_XylS_family_regulators"/>
</dbReference>
<dbReference type="PRINTS" id="PR00032">
    <property type="entry name" value="HTHARAC"/>
</dbReference>
<dbReference type="InterPro" id="IPR035418">
    <property type="entry name" value="AraC-bd_2"/>
</dbReference>
<evidence type="ECO:0000259" key="4">
    <source>
        <dbReference type="PROSITE" id="PS01124"/>
    </source>
</evidence>
<evidence type="ECO:0000313" key="5">
    <source>
        <dbReference type="EMBL" id="GAA2354101.1"/>
    </source>
</evidence>
<dbReference type="InterPro" id="IPR009057">
    <property type="entry name" value="Homeodomain-like_sf"/>
</dbReference>
<keyword evidence="3" id="KW-0804">Transcription</keyword>
<dbReference type="InterPro" id="IPR018060">
    <property type="entry name" value="HTH_AraC"/>
</dbReference>
<dbReference type="SMART" id="SM00342">
    <property type="entry name" value="HTH_ARAC"/>
    <property type="match status" value="1"/>
</dbReference>
<evidence type="ECO:0000313" key="6">
    <source>
        <dbReference type="Proteomes" id="UP001501218"/>
    </source>
</evidence>
<dbReference type="InterPro" id="IPR020449">
    <property type="entry name" value="Tscrpt_reg_AraC-type_HTH"/>
</dbReference>
<evidence type="ECO:0000256" key="2">
    <source>
        <dbReference type="ARBA" id="ARBA00023125"/>
    </source>
</evidence>
<dbReference type="RefSeq" id="WP_344133510.1">
    <property type="nucleotide sequence ID" value="NZ_BAAARA010000010.1"/>
</dbReference>
<dbReference type="Pfam" id="PF14525">
    <property type="entry name" value="AraC_binding_2"/>
    <property type="match status" value="1"/>
</dbReference>
<proteinExistence type="predicted"/>